<reference evidence="7" key="2">
    <citation type="journal article" date="2021" name="PeerJ">
        <title>Extensive microbial diversity within the chicken gut microbiome revealed by metagenomics and culture.</title>
        <authorList>
            <person name="Gilroy R."/>
            <person name="Ravi A."/>
            <person name="Getino M."/>
            <person name="Pursley I."/>
            <person name="Horton D.L."/>
            <person name="Alikhan N.F."/>
            <person name="Baker D."/>
            <person name="Gharbi K."/>
            <person name="Hall N."/>
            <person name="Watson M."/>
            <person name="Adriaenssens E.M."/>
            <person name="Foster-Nyarko E."/>
            <person name="Jarju S."/>
            <person name="Secka A."/>
            <person name="Antonio M."/>
            <person name="Oren A."/>
            <person name="Chaudhuri R.R."/>
            <person name="La Ragione R."/>
            <person name="Hildebrand F."/>
            <person name="Pallen M.J."/>
        </authorList>
    </citation>
    <scope>NUCLEOTIDE SEQUENCE</scope>
    <source>
        <strain evidence="7">ChiSjej2B20-13462</strain>
    </source>
</reference>
<dbReference type="GO" id="GO:0004175">
    <property type="term" value="F:endopeptidase activity"/>
    <property type="evidence" value="ECO:0007669"/>
    <property type="project" value="TreeGrafter"/>
</dbReference>
<dbReference type="GO" id="GO:0007165">
    <property type="term" value="P:signal transduction"/>
    <property type="evidence" value="ECO:0007669"/>
    <property type="project" value="TreeGrafter"/>
</dbReference>
<protein>
    <submittedName>
        <fullName evidence="7">S41 family peptidase</fullName>
    </submittedName>
</protein>
<dbReference type="PROSITE" id="PS50106">
    <property type="entry name" value="PDZ"/>
    <property type="match status" value="1"/>
</dbReference>
<dbReference type="Gene3D" id="2.30.42.10">
    <property type="match status" value="1"/>
</dbReference>
<keyword evidence="2 5" id="KW-0645">Protease</keyword>
<evidence type="ECO:0000256" key="5">
    <source>
        <dbReference type="RuleBase" id="RU004404"/>
    </source>
</evidence>
<dbReference type="InterPro" id="IPR005151">
    <property type="entry name" value="Tail-specific_protease"/>
</dbReference>
<dbReference type="InterPro" id="IPR004447">
    <property type="entry name" value="Peptidase_S41A"/>
</dbReference>
<dbReference type="Gene3D" id="3.30.750.44">
    <property type="match status" value="1"/>
</dbReference>
<dbReference type="CDD" id="cd06782">
    <property type="entry name" value="cpPDZ_CPP-like"/>
    <property type="match status" value="1"/>
</dbReference>
<name>A0A9D0Z462_9FIRM</name>
<sequence length="397" mass="42084">MKKKVLWIAVVILLVAVTALTTFAVTVTQLSARLSAAADPVTAKLGELAQYIDLYFIDDYDEAALTAAAADGAASAMVAATGDRWSYYISAEDMAAHNEQLYNEYVGIGIVIQVTDGGMEVTSVTEGGPAEAAGVLVGDILTEVDGEATDALGLDETKNRVRGEAGTTVELTFLRDGAEVALTVERAAIVSPVAEAELLEGNIGYITIANFDYHCAEQTLACIDEMAARGAEALLFDVRFNPGGLKDEMVEILDTLLPEGDIFRSVDYAGREEVDTSDAACLELPMAVLVNEDSYSAAEFFAAALQEYGVAEVVGVQTSGKGNFQYTFNLSDGSAVALSVGKYYTPSGKSLTDVGIVPDVEADLSYADYEALYYGTLPLDEDAQVQAALEVLREKIS</sequence>
<gene>
    <name evidence="7" type="ORF">IAA67_00420</name>
</gene>
<keyword evidence="3 5" id="KW-0378">Hydrolase</keyword>
<dbReference type="Pfam" id="PF17820">
    <property type="entry name" value="PDZ_6"/>
    <property type="match status" value="1"/>
</dbReference>
<dbReference type="SMART" id="SM00245">
    <property type="entry name" value="TSPc"/>
    <property type="match status" value="1"/>
</dbReference>
<dbReference type="GO" id="GO:0008236">
    <property type="term" value="F:serine-type peptidase activity"/>
    <property type="evidence" value="ECO:0007669"/>
    <property type="project" value="UniProtKB-KW"/>
</dbReference>
<proteinExistence type="inferred from homology"/>
<comment type="caution">
    <text evidence="7">The sequence shown here is derived from an EMBL/GenBank/DDBJ whole genome shotgun (WGS) entry which is preliminary data.</text>
</comment>
<dbReference type="InterPro" id="IPR029045">
    <property type="entry name" value="ClpP/crotonase-like_dom_sf"/>
</dbReference>
<feature type="domain" description="PDZ" evidence="6">
    <location>
        <begin position="108"/>
        <end position="162"/>
    </location>
</feature>
<evidence type="ECO:0000313" key="7">
    <source>
        <dbReference type="EMBL" id="HIQ68787.1"/>
    </source>
</evidence>
<dbReference type="PANTHER" id="PTHR32060:SF22">
    <property type="entry name" value="CARBOXYL-TERMINAL-PROCESSING PEPTIDASE 3, CHLOROPLASTIC"/>
    <property type="match status" value="1"/>
</dbReference>
<evidence type="ECO:0000259" key="6">
    <source>
        <dbReference type="PROSITE" id="PS50106"/>
    </source>
</evidence>
<reference evidence="7" key="1">
    <citation type="submission" date="2020-10" db="EMBL/GenBank/DDBJ databases">
        <authorList>
            <person name="Gilroy R."/>
        </authorList>
    </citation>
    <scope>NUCLEOTIDE SEQUENCE</scope>
    <source>
        <strain evidence="7">ChiSjej2B20-13462</strain>
    </source>
</reference>
<dbReference type="EMBL" id="DVFN01000007">
    <property type="protein sequence ID" value="HIQ68787.1"/>
    <property type="molecule type" value="Genomic_DNA"/>
</dbReference>
<dbReference type="GO" id="GO:0030288">
    <property type="term" value="C:outer membrane-bounded periplasmic space"/>
    <property type="evidence" value="ECO:0007669"/>
    <property type="project" value="TreeGrafter"/>
</dbReference>
<dbReference type="SMART" id="SM00228">
    <property type="entry name" value="PDZ"/>
    <property type="match status" value="1"/>
</dbReference>
<evidence type="ECO:0000256" key="3">
    <source>
        <dbReference type="ARBA" id="ARBA00022801"/>
    </source>
</evidence>
<accession>A0A9D0Z462</accession>
<dbReference type="SUPFAM" id="SSF52096">
    <property type="entry name" value="ClpP/crotonase"/>
    <property type="match status" value="1"/>
</dbReference>
<dbReference type="PANTHER" id="PTHR32060">
    <property type="entry name" value="TAIL-SPECIFIC PROTEASE"/>
    <property type="match status" value="1"/>
</dbReference>
<dbReference type="CDD" id="cd07560">
    <property type="entry name" value="Peptidase_S41_CPP"/>
    <property type="match status" value="1"/>
</dbReference>
<evidence type="ECO:0000256" key="2">
    <source>
        <dbReference type="ARBA" id="ARBA00022670"/>
    </source>
</evidence>
<dbReference type="InterPro" id="IPR036034">
    <property type="entry name" value="PDZ_sf"/>
</dbReference>
<evidence type="ECO:0000313" key="8">
    <source>
        <dbReference type="Proteomes" id="UP000886874"/>
    </source>
</evidence>
<dbReference type="AlphaFoldDB" id="A0A9D0Z462"/>
<dbReference type="InterPro" id="IPR001478">
    <property type="entry name" value="PDZ"/>
</dbReference>
<evidence type="ECO:0000256" key="1">
    <source>
        <dbReference type="ARBA" id="ARBA00009179"/>
    </source>
</evidence>
<dbReference type="Pfam" id="PF03572">
    <property type="entry name" value="Peptidase_S41"/>
    <property type="match status" value="1"/>
</dbReference>
<dbReference type="Gene3D" id="3.90.226.10">
    <property type="entry name" value="2-enoyl-CoA Hydratase, Chain A, domain 1"/>
    <property type="match status" value="1"/>
</dbReference>
<comment type="similarity">
    <text evidence="1 5">Belongs to the peptidase S41A family.</text>
</comment>
<dbReference type="Proteomes" id="UP000886874">
    <property type="component" value="Unassembled WGS sequence"/>
</dbReference>
<dbReference type="InterPro" id="IPR041489">
    <property type="entry name" value="PDZ_6"/>
</dbReference>
<dbReference type="GO" id="GO:0006508">
    <property type="term" value="P:proteolysis"/>
    <property type="evidence" value="ECO:0007669"/>
    <property type="project" value="UniProtKB-KW"/>
</dbReference>
<dbReference type="NCBIfam" id="TIGR00225">
    <property type="entry name" value="prc"/>
    <property type="match status" value="1"/>
</dbReference>
<evidence type="ECO:0000256" key="4">
    <source>
        <dbReference type="ARBA" id="ARBA00022825"/>
    </source>
</evidence>
<keyword evidence="4 5" id="KW-0720">Serine protease</keyword>
<organism evidence="7 8">
    <name type="scientific">Candidatus Avoscillospira stercorigallinarum</name>
    <dbReference type="NCBI Taxonomy" id="2840708"/>
    <lineage>
        <taxon>Bacteria</taxon>
        <taxon>Bacillati</taxon>
        <taxon>Bacillota</taxon>
        <taxon>Clostridia</taxon>
        <taxon>Eubacteriales</taxon>
        <taxon>Oscillospiraceae</taxon>
        <taxon>Oscillospiraceae incertae sedis</taxon>
        <taxon>Candidatus Avoscillospira</taxon>
    </lineage>
</organism>
<dbReference type="SUPFAM" id="SSF50156">
    <property type="entry name" value="PDZ domain-like"/>
    <property type="match status" value="1"/>
</dbReference>